<keyword evidence="3" id="KW-1185">Reference proteome</keyword>
<feature type="compositionally biased region" description="Polar residues" evidence="1">
    <location>
        <begin position="71"/>
        <end position="103"/>
    </location>
</feature>
<accession>A0AAD6P813</accession>
<evidence type="ECO:0000313" key="2">
    <source>
        <dbReference type="EMBL" id="KAJ6419576.1"/>
    </source>
</evidence>
<protein>
    <submittedName>
        <fullName evidence="2">Uncharacterized protein</fullName>
    </submittedName>
</protein>
<organism evidence="2 3">
    <name type="scientific">Salix udensis</name>
    <dbReference type="NCBI Taxonomy" id="889485"/>
    <lineage>
        <taxon>Eukaryota</taxon>
        <taxon>Viridiplantae</taxon>
        <taxon>Streptophyta</taxon>
        <taxon>Embryophyta</taxon>
        <taxon>Tracheophyta</taxon>
        <taxon>Spermatophyta</taxon>
        <taxon>Magnoliopsida</taxon>
        <taxon>eudicotyledons</taxon>
        <taxon>Gunneridae</taxon>
        <taxon>Pentapetalae</taxon>
        <taxon>rosids</taxon>
        <taxon>fabids</taxon>
        <taxon>Malpighiales</taxon>
        <taxon>Salicaceae</taxon>
        <taxon>Saliceae</taxon>
        <taxon>Salix</taxon>
    </lineage>
</organism>
<comment type="caution">
    <text evidence="2">The sequence shown here is derived from an EMBL/GenBank/DDBJ whole genome shotgun (WGS) entry which is preliminary data.</text>
</comment>
<evidence type="ECO:0000256" key="1">
    <source>
        <dbReference type="SAM" id="MobiDB-lite"/>
    </source>
</evidence>
<dbReference type="AlphaFoldDB" id="A0AAD6P813"/>
<dbReference type="Proteomes" id="UP001162972">
    <property type="component" value="Chromosome 7"/>
</dbReference>
<feature type="compositionally biased region" description="Basic and acidic residues" evidence="1">
    <location>
        <begin position="59"/>
        <end position="70"/>
    </location>
</feature>
<proteinExistence type="predicted"/>
<sequence>MKKFIPLSSTTENFIIKTIFHPLMISKKPNNTADKVKRMDVSSISGTLFTPGALQRHAKGADERSQRTDKSYSSCKGKTSSWVNLQNIHKSGSNSMINTSNQKMMMMRDSNKIKR</sequence>
<gene>
    <name evidence="2" type="ORF">OIU84_029644</name>
</gene>
<evidence type="ECO:0000313" key="3">
    <source>
        <dbReference type="Proteomes" id="UP001162972"/>
    </source>
</evidence>
<feature type="region of interest" description="Disordered" evidence="1">
    <location>
        <begin position="53"/>
        <end position="103"/>
    </location>
</feature>
<dbReference type="EMBL" id="JAPFFJ010000009">
    <property type="protein sequence ID" value="KAJ6419576.1"/>
    <property type="molecule type" value="Genomic_DNA"/>
</dbReference>
<name>A0AAD6P813_9ROSI</name>
<reference evidence="2 3" key="1">
    <citation type="journal article" date="2023" name="Int. J. Mol. Sci.">
        <title>De Novo Assembly and Annotation of 11 Diverse Shrub Willow (Salix) Genomes Reveals Novel Gene Organization in Sex-Linked Regions.</title>
        <authorList>
            <person name="Hyden B."/>
            <person name="Feng K."/>
            <person name="Yates T.B."/>
            <person name="Jawdy S."/>
            <person name="Cereghino C."/>
            <person name="Smart L.B."/>
            <person name="Muchero W."/>
        </authorList>
    </citation>
    <scope>NUCLEOTIDE SEQUENCE [LARGE SCALE GENOMIC DNA]</scope>
    <source>
        <tissue evidence="2">Shoot tip</tissue>
    </source>
</reference>